<keyword evidence="5" id="KW-1185">Reference proteome</keyword>
<feature type="repeat" description="PPR" evidence="3">
    <location>
        <begin position="142"/>
        <end position="176"/>
    </location>
</feature>
<evidence type="ECO:0000256" key="3">
    <source>
        <dbReference type="PROSITE-ProRule" id="PRU00708"/>
    </source>
</evidence>
<dbReference type="NCBIfam" id="TIGR00756">
    <property type="entry name" value="PPR"/>
    <property type="match status" value="5"/>
</dbReference>
<evidence type="ECO:0000256" key="1">
    <source>
        <dbReference type="ARBA" id="ARBA00007626"/>
    </source>
</evidence>
<feature type="repeat" description="PPR" evidence="3">
    <location>
        <begin position="246"/>
        <end position="280"/>
    </location>
</feature>
<sequence>MKLWAYRIGWKEQGFCREGRMREALRLFKEMKGVNPNHVTYTTLIDGYCRVNDLGEALRVRDIMESKGIYPGVVTYNSIIRKLCEEGKIREANRVLNEMSEKNVEPDNITCNTLINAYCKIGDMGSAMKVRNKMVEAGLKLDQFTFKALIHGFFKVREMDSAKEYLFNMLDVGFSPSYSTYSWLVDGYCNQGNEELVMKLPDELLEKGLRNVSVYRALIRRFCKLERVDCAQRMFTLMQGKGIAGDSVIYTSLAYAYWKMGKVNAASDVLNEMYKRRLMITLKIYRCFSASYAGDNSILGFFWNHVVERGLMSKSILKDIKQGKLQSNIN</sequence>
<dbReference type="SUPFAM" id="SSF81901">
    <property type="entry name" value="HCP-like"/>
    <property type="match status" value="1"/>
</dbReference>
<dbReference type="Gramene" id="OMO88521">
    <property type="protein sequence ID" value="OMO88521"/>
    <property type="gene ID" value="CCACVL1_08336"/>
</dbReference>
<dbReference type="Pfam" id="PF13041">
    <property type="entry name" value="PPR_2"/>
    <property type="match status" value="2"/>
</dbReference>
<proteinExistence type="inferred from homology"/>
<name>A0A1R3J119_COCAP</name>
<dbReference type="PANTHER" id="PTHR47933">
    <property type="entry name" value="PENTATRICOPEPTIDE REPEAT-CONTAINING PROTEIN 1, MITOCHONDRIAL"/>
    <property type="match status" value="1"/>
</dbReference>
<evidence type="ECO:0000313" key="4">
    <source>
        <dbReference type="EMBL" id="OMO88521.1"/>
    </source>
</evidence>
<dbReference type="InterPro" id="IPR051240">
    <property type="entry name" value="Mito_RNA-Proc/Resp"/>
</dbReference>
<reference evidence="4 5" key="1">
    <citation type="submission" date="2013-09" db="EMBL/GenBank/DDBJ databases">
        <title>Corchorus capsularis genome sequencing.</title>
        <authorList>
            <person name="Alam M."/>
            <person name="Haque M.S."/>
            <person name="Islam M.S."/>
            <person name="Emdad E.M."/>
            <person name="Islam M.M."/>
            <person name="Ahmed B."/>
            <person name="Halim A."/>
            <person name="Hossen Q.M.M."/>
            <person name="Hossain M.Z."/>
            <person name="Ahmed R."/>
            <person name="Khan M.M."/>
            <person name="Islam R."/>
            <person name="Rashid M.M."/>
            <person name="Khan S.A."/>
            <person name="Rahman M.S."/>
            <person name="Alam M."/>
        </authorList>
    </citation>
    <scope>NUCLEOTIDE SEQUENCE [LARGE SCALE GENOMIC DNA]</scope>
    <source>
        <strain evidence="5">cv. CVL-1</strain>
        <tissue evidence="4">Whole seedling</tissue>
    </source>
</reference>
<feature type="repeat" description="PPR" evidence="3">
    <location>
        <begin position="37"/>
        <end position="71"/>
    </location>
</feature>
<dbReference type="PANTHER" id="PTHR47933:SF45">
    <property type="entry name" value="PENTACOTRIPEPTIDE-REPEAT REGION OF PRORP DOMAIN-CONTAINING PROTEIN"/>
    <property type="match status" value="1"/>
</dbReference>
<dbReference type="AlphaFoldDB" id="A0A1R3J119"/>
<dbReference type="Pfam" id="PF12854">
    <property type="entry name" value="PPR_1"/>
    <property type="match status" value="1"/>
</dbReference>
<dbReference type="Proteomes" id="UP000188268">
    <property type="component" value="Unassembled WGS sequence"/>
</dbReference>
<evidence type="ECO:0008006" key="6">
    <source>
        <dbReference type="Google" id="ProtNLM"/>
    </source>
</evidence>
<feature type="repeat" description="PPR" evidence="3">
    <location>
        <begin position="211"/>
        <end position="245"/>
    </location>
</feature>
<dbReference type="GO" id="GO:0003729">
    <property type="term" value="F:mRNA binding"/>
    <property type="evidence" value="ECO:0007669"/>
    <property type="project" value="TreeGrafter"/>
</dbReference>
<feature type="repeat" description="PPR" evidence="3">
    <location>
        <begin position="72"/>
        <end position="106"/>
    </location>
</feature>
<organism evidence="4 5">
    <name type="scientific">Corchorus capsularis</name>
    <name type="common">Jute</name>
    <dbReference type="NCBI Taxonomy" id="210143"/>
    <lineage>
        <taxon>Eukaryota</taxon>
        <taxon>Viridiplantae</taxon>
        <taxon>Streptophyta</taxon>
        <taxon>Embryophyta</taxon>
        <taxon>Tracheophyta</taxon>
        <taxon>Spermatophyta</taxon>
        <taxon>Magnoliopsida</taxon>
        <taxon>eudicotyledons</taxon>
        <taxon>Gunneridae</taxon>
        <taxon>Pentapetalae</taxon>
        <taxon>rosids</taxon>
        <taxon>malvids</taxon>
        <taxon>Malvales</taxon>
        <taxon>Malvaceae</taxon>
        <taxon>Grewioideae</taxon>
        <taxon>Apeibeae</taxon>
        <taxon>Corchorus</taxon>
    </lineage>
</organism>
<dbReference type="Pfam" id="PF01535">
    <property type="entry name" value="PPR"/>
    <property type="match status" value="3"/>
</dbReference>
<gene>
    <name evidence="4" type="ORF">CCACVL1_08336</name>
</gene>
<dbReference type="PROSITE" id="PS51375">
    <property type="entry name" value="PPR"/>
    <property type="match status" value="6"/>
</dbReference>
<keyword evidence="2" id="KW-0677">Repeat</keyword>
<dbReference type="OrthoDB" id="185373at2759"/>
<comment type="similarity">
    <text evidence="1">Belongs to the PPR family. P subfamily.</text>
</comment>
<comment type="caution">
    <text evidence="4">The sequence shown here is derived from an EMBL/GenBank/DDBJ whole genome shotgun (WGS) entry which is preliminary data.</text>
</comment>
<dbReference type="EMBL" id="AWWV01008978">
    <property type="protein sequence ID" value="OMO88521.1"/>
    <property type="molecule type" value="Genomic_DNA"/>
</dbReference>
<dbReference type="OMA" id="WNGMIER"/>
<accession>A0A1R3J119</accession>
<evidence type="ECO:0000256" key="2">
    <source>
        <dbReference type="ARBA" id="ARBA00022737"/>
    </source>
</evidence>
<dbReference type="Gene3D" id="1.25.40.10">
    <property type="entry name" value="Tetratricopeptide repeat domain"/>
    <property type="match status" value="3"/>
</dbReference>
<dbReference type="InterPro" id="IPR011990">
    <property type="entry name" value="TPR-like_helical_dom_sf"/>
</dbReference>
<feature type="repeat" description="PPR" evidence="3">
    <location>
        <begin position="107"/>
        <end position="141"/>
    </location>
</feature>
<evidence type="ECO:0000313" key="5">
    <source>
        <dbReference type="Proteomes" id="UP000188268"/>
    </source>
</evidence>
<dbReference type="InterPro" id="IPR002885">
    <property type="entry name" value="PPR_rpt"/>
</dbReference>
<protein>
    <recommendedName>
        <fullName evidence="6">Pentacotripeptide-repeat region of PRORP domain-containing protein</fullName>
    </recommendedName>
</protein>